<name>A0A0F9LK95_9ZZZZ</name>
<gene>
    <name evidence="1" type="ORF">LCGC14_1267050</name>
</gene>
<dbReference type="AlphaFoldDB" id="A0A0F9LK95"/>
<organism evidence="1">
    <name type="scientific">marine sediment metagenome</name>
    <dbReference type="NCBI Taxonomy" id="412755"/>
    <lineage>
        <taxon>unclassified sequences</taxon>
        <taxon>metagenomes</taxon>
        <taxon>ecological metagenomes</taxon>
    </lineage>
</organism>
<proteinExistence type="predicted"/>
<reference evidence="1" key="1">
    <citation type="journal article" date="2015" name="Nature">
        <title>Complex archaea that bridge the gap between prokaryotes and eukaryotes.</title>
        <authorList>
            <person name="Spang A."/>
            <person name="Saw J.H."/>
            <person name="Jorgensen S.L."/>
            <person name="Zaremba-Niedzwiedzka K."/>
            <person name="Martijn J."/>
            <person name="Lind A.E."/>
            <person name="van Eijk R."/>
            <person name="Schleper C."/>
            <person name="Guy L."/>
            <person name="Ettema T.J."/>
        </authorList>
    </citation>
    <scope>NUCLEOTIDE SEQUENCE</scope>
</reference>
<accession>A0A0F9LK95</accession>
<dbReference type="EMBL" id="LAZR01007076">
    <property type="protein sequence ID" value="KKM87621.1"/>
    <property type="molecule type" value="Genomic_DNA"/>
</dbReference>
<comment type="caution">
    <text evidence="1">The sequence shown here is derived from an EMBL/GenBank/DDBJ whole genome shotgun (WGS) entry which is preliminary data.</text>
</comment>
<protein>
    <submittedName>
        <fullName evidence="1">Uncharacterized protein</fullName>
    </submittedName>
</protein>
<evidence type="ECO:0000313" key="1">
    <source>
        <dbReference type="EMBL" id="KKM87621.1"/>
    </source>
</evidence>
<sequence>MIKIENRVLYKVNMNNIDYKFRDLYEITQIFNQYMYKDKMGRRLIREYLYTVSLIYFPELPNCFF</sequence>